<dbReference type="PATRIC" id="fig|1549858.7.peg.1486"/>
<evidence type="ECO:0000256" key="8">
    <source>
        <dbReference type="PROSITE-ProRule" id="PRU01360"/>
    </source>
</evidence>
<feature type="region of interest" description="Disordered" evidence="10">
    <location>
        <begin position="28"/>
        <end position="57"/>
    </location>
</feature>
<name>A0A0D1M5Q0_9SPHN</name>
<accession>A0A0D1M5Q0</accession>
<dbReference type="GO" id="GO:0009279">
    <property type="term" value="C:cell outer membrane"/>
    <property type="evidence" value="ECO:0007669"/>
    <property type="project" value="UniProtKB-SubCell"/>
</dbReference>
<keyword evidence="7 8" id="KW-0998">Cell outer membrane</keyword>
<keyword evidence="5 9" id="KW-0798">TonB box</keyword>
<comment type="subcellular location">
    <subcellularLocation>
        <location evidence="1 8">Cell outer membrane</location>
        <topology evidence="1 8">Multi-pass membrane protein</topology>
    </subcellularLocation>
</comment>
<evidence type="ECO:0000256" key="7">
    <source>
        <dbReference type="ARBA" id="ARBA00023237"/>
    </source>
</evidence>
<dbReference type="InterPro" id="IPR037066">
    <property type="entry name" value="Plug_dom_sf"/>
</dbReference>
<evidence type="ECO:0000313" key="15">
    <source>
        <dbReference type="Proteomes" id="UP000033203"/>
    </source>
</evidence>
<dbReference type="PANTHER" id="PTHR47234">
    <property type="match status" value="1"/>
</dbReference>
<organism evidence="14 15">
    <name type="scientific">Sphingomonas melonis</name>
    <dbReference type="NCBI Taxonomy" id="152682"/>
    <lineage>
        <taxon>Bacteria</taxon>
        <taxon>Pseudomonadati</taxon>
        <taxon>Pseudomonadota</taxon>
        <taxon>Alphaproteobacteria</taxon>
        <taxon>Sphingomonadales</taxon>
        <taxon>Sphingomonadaceae</taxon>
        <taxon>Sphingomonas</taxon>
    </lineage>
</organism>
<dbReference type="InterPro" id="IPR000531">
    <property type="entry name" value="Beta-barrel_TonB"/>
</dbReference>
<dbReference type="Pfam" id="PF07715">
    <property type="entry name" value="Plug"/>
    <property type="match status" value="1"/>
</dbReference>
<feature type="signal peptide" evidence="11">
    <location>
        <begin position="1"/>
        <end position="21"/>
    </location>
</feature>
<feature type="domain" description="TonB-dependent receptor plug" evidence="13">
    <location>
        <begin position="71"/>
        <end position="185"/>
    </location>
</feature>
<evidence type="ECO:0000256" key="11">
    <source>
        <dbReference type="SAM" id="SignalP"/>
    </source>
</evidence>
<feature type="chain" id="PRO_5002248294" evidence="11">
    <location>
        <begin position="22"/>
        <end position="1062"/>
    </location>
</feature>
<keyword evidence="2 8" id="KW-0813">Transport</keyword>
<evidence type="ECO:0000256" key="10">
    <source>
        <dbReference type="SAM" id="MobiDB-lite"/>
    </source>
</evidence>
<evidence type="ECO:0000256" key="3">
    <source>
        <dbReference type="ARBA" id="ARBA00022452"/>
    </source>
</evidence>
<evidence type="ECO:0000313" key="14">
    <source>
        <dbReference type="EMBL" id="KIU27375.1"/>
    </source>
</evidence>
<evidence type="ECO:0000256" key="6">
    <source>
        <dbReference type="ARBA" id="ARBA00023136"/>
    </source>
</evidence>
<dbReference type="EMBL" id="JXTP01000048">
    <property type="protein sequence ID" value="KIU27375.1"/>
    <property type="molecule type" value="Genomic_DNA"/>
</dbReference>
<evidence type="ECO:0000256" key="1">
    <source>
        <dbReference type="ARBA" id="ARBA00004571"/>
    </source>
</evidence>
<evidence type="ECO:0000259" key="13">
    <source>
        <dbReference type="Pfam" id="PF07715"/>
    </source>
</evidence>
<feature type="domain" description="TonB-dependent receptor-like beta-barrel" evidence="12">
    <location>
        <begin position="443"/>
        <end position="1029"/>
    </location>
</feature>
<proteinExistence type="inferred from homology"/>
<comment type="caution">
    <text evidence="14">The sequence shown here is derived from an EMBL/GenBank/DDBJ whole genome shotgun (WGS) entry which is preliminary data.</text>
</comment>
<reference evidence="14 15" key="1">
    <citation type="submission" date="2015-01" db="EMBL/GenBank/DDBJ databases">
        <title>Genome of Sphingomonas taxi strain 30a.</title>
        <authorList>
            <person name="Eevers N."/>
            <person name="Van Hamme J."/>
            <person name="Bottos E."/>
            <person name="Weyens N."/>
            <person name="Vangronsveld J."/>
        </authorList>
    </citation>
    <scope>NUCLEOTIDE SEQUENCE [LARGE SCALE GENOMIC DNA]</scope>
    <source>
        <strain evidence="14 15">30a</strain>
    </source>
</reference>
<dbReference type="Gene3D" id="2.40.170.20">
    <property type="entry name" value="TonB-dependent receptor, beta-barrel domain"/>
    <property type="match status" value="1"/>
</dbReference>
<evidence type="ECO:0000256" key="5">
    <source>
        <dbReference type="ARBA" id="ARBA00023077"/>
    </source>
</evidence>
<dbReference type="InterPro" id="IPR012910">
    <property type="entry name" value="Plug_dom"/>
</dbReference>
<dbReference type="PANTHER" id="PTHR47234:SF2">
    <property type="entry name" value="TONB-DEPENDENT RECEPTOR"/>
    <property type="match status" value="1"/>
</dbReference>
<dbReference type="Pfam" id="PF00593">
    <property type="entry name" value="TonB_dep_Rec_b-barrel"/>
    <property type="match status" value="1"/>
</dbReference>
<gene>
    <name evidence="14" type="ORF">SR41_10605</name>
</gene>
<evidence type="ECO:0000256" key="4">
    <source>
        <dbReference type="ARBA" id="ARBA00022692"/>
    </source>
</evidence>
<evidence type="ECO:0000256" key="9">
    <source>
        <dbReference type="RuleBase" id="RU003357"/>
    </source>
</evidence>
<dbReference type="Gene3D" id="2.170.130.10">
    <property type="entry name" value="TonB-dependent receptor, plug domain"/>
    <property type="match status" value="1"/>
</dbReference>
<evidence type="ECO:0000256" key="2">
    <source>
        <dbReference type="ARBA" id="ARBA00022448"/>
    </source>
</evidence>
<keyword evidence="3 8" id="KW-1134">Transmembrane beta strand</keyword>
<keyword evidence="14" id="KW-0675">Receptor</keyword>
<keyword evidence="4 8" id="KW-0812">Transmembrane</keyword>
<dbReference type="AlphaFoldDB" id="A0A0D1M5Q0"/>
<comment type="similarity">
    <text evidence="8 9">Belongs to the TonB-dependent receptor family.</text>
</comment>
<feature type="compositionally biased region" description="Polar residues" evidence="10">
    <location>
        <begin position="41"/>
        <end position="51"/>
    </location>
</feature>
<evidence type="ECO:0000259" key="12">
    <source>
        <dbReference type="Pfam" id="PF00593"/>
    </source>
</evidence>
<dbReference type="PROSITE" id="PS52016">
    <property type="entry name" value="TONB_DEPENDENT_REC_3"/>
    <property type="match status" value="1"/>
</dbReference>
<dbReference type="InterPro" id="IPR036942">
    <property type="entry name" value="Beta-barrel_TonB_sf"/>
</dbReference>
<dbReference type="InterPro" id="IPR039426">
    <property type="entry name" value="TonB-dep_rcpt-like"/>
</dbReference>
<keyword evidence="11" id="KW-0732">Signal</keyword>
<keyword evidence="6 8" id="KW-0472">Membrane</keyword>
<dbReference type="Proteomes" id="UP000033203">
    <property type="component" value="Unassembled WGS sequence"/>
</dbReference>
<sequence length="1062" mass="114102">MRTLLAASALAGTLAAYPSVAAAQAGKTDTPVQSGADAQANAATDPTSEQTETSRDGEIVVTGSRLARPNLDSPAPVTSVTSELLTSTGNLSIGDALNQLPALRTTYSQANSTRFIGTAGLNLLDLRGLGTQRTLVLVNGRRHVTSQPGSFVVDTNTIPTDLLERVDVQTGGSSAVYGSDAMAGVVNFVMKRDFEGIRATGQGGISSHGTRGSYFGALTVGKNFADGRGNIAAAAEYSRSNVVYYTDRDDITGAYSGRSQFNATQNTGPQLNPNGGAIRTGPESSLGDGIPDTSFLRNVRNNTISEGGLFTATCPTVAATGESAAAFAARRGVACSGLANVGSTNTLSQYGRTFVFNPDGSLTANNCITDLRPFGSGNCVGGQGSTLRLTGMLQPKLERYSANILAHYDFSDAFKPFVEAKYVRIDALQEGQPTFANNTFSINNPYLTDQARATLVSALAPGATTFTAQRFNVDFGGRGEVHRRETFRIVGGVEGDFGQGWHYEVSANYGRLDTFYKTNGNYVTQKYANSINAVRNAAGQIVCGINADAITTNDDPSCVPVNLFGQGQVSQAALNYFSVTSTRKQKAEEFDLVGFVNGKLFKLPGGDVTFSIGGEYRRETAFSKYDDLTASGATFLNSIPTFAPPAYDIKEAFGELSIPLLADRPFFHELTLSGAARVSHYNIGNAGTPWTYNLNAVWAPIRDITFRGSYARSVRAPSLIELYNSNSQTFANGLADPCSQANINNNPNRVKNCAAAGVPTTQTFNGTTEPFTNNAASGISGFNRGNPNLNAEKSRSFTAGVILQPQALRGFSLTLDYYNITIKDAIFSLAAQTIVNQCYDNPSGINNPFCAAVFRNPNGTFQGQQNVVHGGSTVSFPITGPAFFSQGFNYAKLETSGFDLDMSYRTRISDTGTLSLRLLASYVAQNNAYTDVTDPTYRDRQKGELGYAAWRGQFVGNLDFKTFDIQYRVRYEGKSTIGEWETQHAYDGRPARNPDAYPVVFYPEAFYHSIQLGFNATERFRFYVGVDNITDKKPPYDLLGVASGDPYDNIGRFFYSGFKANF</sequence>
<dbReference type="SUPFAM" id="SSF56935">
    <property type="entry name" value="Porins"/>
    <property type="match status" value="1"/>
</dbReference>
<protein>
    <submittedName>
        <fullName evidence="14">TonB-dependent receptor</fullName>
    </submittedName>
</protein>